<proteinExistence type="predicted"/>
<dbReference type="EMBL" id="CAJVQC010046178">
    <property type="protein sequence ID" value="CAG8782590.1"/>
    <property type="molecule type" value="Genomic_DNA"/>
</dbReference>
<gene>
    <name evidence="1" type="ORF">RPERSI_LOCUS17814</name>
</gene>
<accession>A0ACA9R8X6</accession>
<sequence length="355" mass="42366">MSGHEYFNRDSSEWNVLKFLNACNNIETFDKKIDCYLKSLETIANNEQEDTTRQKKAQHLLNRYRSAINKIFVDVRLLADSHWFPGAQRWMMMKDSESRGRRSFKPLLMFELTHTGFSGHRWLTRLPDGERADYKLAKEWEQEFKSKVSTNNDNTYLESTIRDNNEFSNPNDQNKENHEIQIRSKRTKKRISYIEPKTDDEEEEDEILLFEPSELLNIRNKVKETERISAGWEHKLLKWQRHNLKKLSNGIQHPSKKNIHSILSASSIFYFQKENEQAYKGFLTMDEISNIQKCITSKFEMIEIPDGVKEFVIENTKDYQHNSFEEIERYLKQHVGNQFKDKLLTRAFFRLLEEC</sequence>
<protein>
    <submittedName>
        <fullName evidence="1">23009_t:CDS:1</fullName>
    </submittedName>
</protein>
<name>A0ACA9R8X6_9GLOM</name>
<evidence type="ECO:0000313" key="1">
    <source>
        <dbReference type="EMBL" id="CAG8782590.1"/>
    </source>
</evidence>
<dbReference type="Proteomes" id="UP000789920">
    <property type="component" value="Unassembled WGS sequence"/>
</dbReference>
<keyword evidence="2" id="KW-1185">Reference proteome</keyword>
<comment type="caution">
    <text evidence="1">The sequence shown here is derived from an EMBL/GenBank/DDBJ whole genome shotgun (WGS) entry which is preliminary data.</text>
</comment>
<reference evidence="1" key="1">
    <citation type="submission" date="2021-06" db="EMBL/GenBank/DDBJ databases">
        <authorList>
            <person name="Kallberg Y."/>
            <person name="Tangrot J."/>
            <person name="Rosling A."/>
        </authorList>
    </citation>
    <scope>NUCLEOTIDE SEQUENCE</scope>
    <source>
        <strain evidence="1">MA461A</strain>
    </source>
</reference>
<organism evidence="1 2">
    <name type="scientific">Racocetra persica</name>
    <dbReference type="NCBI Taxonomy" id="160502"/>
    <lineage>
        <taxon>Eukaryota</taxon>
        <taxon>Fungi</taxon>
        <taxon>Fungi incertae sedis</taxon>
        <taxon>Mucoromycota</taxon>
        <taxon>Glomeromycotina</taxon>
        <taxon>Glomeromycetes</taxon>
        <taxon>Diversisporales</taxon>
        <taxon>Gigasporaceae</taxon>
        <taxon>Racocetra</taxon>
    </lineage>
</organism>
<evidence type="ECO:0000313" key="2">
    <source>
        <dbReference type="Proteomes" id="UP000789920"/>
    </source>
</evidence>
<feature type="non-terminal residue" evidence="1">
    <location>
        <position position="355"/>
    </location>
</feature>